<dbReference type="Proteomes" id="UP000827721">
    <property type="component" value="Unassembled WGS sequence"/>
</dbReference>
<comment type="caution">
    <text evidence="2">The sequence shown here is derived from an EMBL/GenBank/DDBJ whole genome shotgun (WGS) entry which is preliminary data.</text>
</comment>
<dbReference type="InterPro" id="IPR036514">
    <property type="entry name" value="SGNH_hydro_sf"/>
</dbReference>
<evidence type="ECO:0000313" key="2">
    <source>
        <dbReference type="EMBL" id="KAH7578442.1"/>
    </source>
</evidence>
<dbReference type="PANTHER" id="PTHR45642">
    <property type="entry name" value="GDSL ESTERASE/LIPASE EXL3"/>
    <property type="match status" value="1"/>
</dbReference>
<dbReference type="Gene3D" id="3.40.50.1110">
    <property type="entry name" value="SGNH hydrolase"/>
    <property type="match status" value="1"/>
</dbReference>
<dbReference type="PANTHER" id="PTHR45642:SF51">
    <property type="entry name" value="GDSL-LIKE LIPASE_ACYLHYDROLASE"/>
    <property type="match status" value="1"/>
</dbReference>
<sequence>MAAMHFLLLFFIHILVQPPKTVAKVHAIIVFGDSSVDTGNNNYIPTIAKCDFEPYGRDFPGGTPTGRFCNGRLPPDFLSESFGLKPAIPAYLDPMYNISDFASGVCFASAATGYDNATADILKKQTCMHMTSHPFSFASSTITVSVMEKRCIAYGSLS</sequence>
<name>A0ABQ8IQ89_9ROSI</name>
<keyword evidence="1" id="KW-0732">Signal</keyword>
<evidence type="ECO:0000313" key="3">
    <source>
        <dbReference type="Proteomes" id="UP000827721"/>
    </source>
</evidence>
<feature type="chain" id="PRO_5045042279" description="GDSL esterase/lipase" evidence="1">
    <location>
        <begin position="24"/>
        <end position="158"/>
    </location>
</feature>
<protein>
    <recommendedName>
        <fullName evidence="4">GDSL esterase/lipase</fullName>
    </recommendedName>
</protein>
<accession>A0ABQ8IQ89</accession>
<organism evidence="2 3">
    <name type="scientific">Xanthoceras sorbifolium</name>
    <dbReference type="NCBI Taxonomy" id="99658"/>
    <lineage>
        <taxon>Eukaryota</taxon>
        <taxon>Viridiplantae</taxon>
        <taxon>Streptophyta</taxon>
        <taxon>Embryophyta</taxon>
        <taxon>Tracheophyta</taxon>
        <taxon>Spermatophyta</taxon>
        <taxon>Magnoliopsida</taxon>
        <taxon>eudicotyledons</taxon>
        <taxon>Gunneridae</taxon>
        <taxon>Pentapetalae</taxon>
        <taxon>rosids</taxon>
        <taxon>malvids</taxon>
        <taxon>Sapindales</taxon>
        <taxon>Sapindaceae</taxon>
        <taxon>Xanthoceroideae</taxon>
        <taxon>Xanthoceras</taxon>
    </lineage>
</organism>
<evidence type="ECO:0008006" key="4">
    <source>
        <dbReference type="Google" id="ProtNLM"/>
    </source>
</evidence>
<gene>
    <name evidence="2" type="ORF">JRO89_XS01G0382400</name>
</gene>
<proteinExistence type="predicted"/>
<reference evidence="2 3" key="1">
    <citation type="submission" date="2021-02" db="EMBL/GenBank/DDBJ databases">
        <title>Plant Genome Project.</title>
        <authorList>
            <person name="Zhang R.-G."/>
        </authorList>
    </citation>
    <scope>NUCLEOTIDE SEQUENCE [LARGE SCALE GENOMIC DNA]</scope>
    <source>
        <tissue evidence="2">Leaves</tissue>
    </source>
</reference>
<dbReference type="InterPro" id="IPR050592">
    <property type="entry name" value="GDSL_lipolytic_enzyme"/>
</dbReference>
<evidence type="ECO:0000256" key="1">
    <source>
        <dbReference type="SAM" id="SignalP"/>
    </source>
</evidence>
<feature type="signal peptide" evidence="1">
    <location>
        <begin position="1"/>
        <end position="23"/>
    </location>
</feature>
<keyword evidence="3" id="KW-1185">Reference proteome</keyword>
<dbReference type="EMBL" id="JAFEMO010000001">
    <property type="protein sequence ID" value="KAH7578442.1"/>
    <property type="molecule type" value="Genomic_DNA"/>
</dbReference>